<evidence type="ECO:0000313" key="6">
    <source>
        <dbReference type="EMBL" id="SFS80986.1"/>
    </source>
</evidence>
<dbReference type="CDD" id="cd13956">
    <property type="entry name" value="PT_UbiA"/>
    <property type="match status" value="1"/>
</dbReference>
<feature type="transmembrane region" description="Helical" evidence="5">
    <location>
        <begin position="46"/>
        <end position="64"/>
    </location>
</feature>
<keyword evidence="4 5" id="KW-0472">Membrane</keyword>
<evidence type="ECO:0000256" key="5">
    <source>
        <dbReference type="SAM" id="Phobius"/>
    </source>
</evidence>
<feature type="transmembrane region" description="Helical" evidence="5">
    <location>
        <begin position="144"/>
        <end position="177"/>
    </location>
</feature>
<evidence type="ECO:0000256" key="3">
    <source>
        <dbReference type="ARBA" id="ARBA00022989"/>
    </source>
</evidence>
<keyword evidence="6" id="KW-0808">Transferase</keyword>
<accession>A0A1I6SVN5</accession>
<dbReference type="InterPro" id="IPR000537">
    <property type="entry name" value="UbiA_prenyltransferase"/>
</dbReference>
<sequence length="286" mass="30334">MSLSRHGSGFEATARAYLSQVHPVFMLPPLAAAVFGAILAREIDPALATIHVVAIFAAVYTAHVKDGYVDFHGRGEDDDHPLTERGCRLALAASTVVFVACCLLLWALVGPIAVALTAPTWVIAYHHAPQLDTNPVTATTGYPLGISLAILGGFFVQTGTLTPVVVAFALVFLTLLSGIKVIDDSQDYEYDRSIRKRTVAVALGPERATAVAYGLILTALFAVVGFAAVRVFPPTTVLASLAFGVVALFARRSGPEIATMLLVRGSYVFLAVLVAAVWFEPLASLR</sequence>
<evidence type="ECO:0000313" key="7">
    <source>
        <dbReference type="Proteomes" id="UP000199199"/>
    </source>
</evidence>
<gene>
    <name evidence="6" type="ORF">SAMN04488556_2944</name>
</gene>
<keyword evidence="3 5" id="KW-1133">Transmembrane helix</keyword>
<reference evidence="7" key="1">
    <citation type="submission" date="2016-10" db="EMBL/GenBank/DDBJ databases">
        <authorList>
            <person name="Varghese N."/>
            <person name="Submissions S."/>
        </authorList>
    </citation>
    <scope>NUCLEOTIDE SEQUENCE [LARGE SCALE GENOMIC DNA]</scope>
    <source>
        <strain evidence="7">DSM 22427</strain>
    </source>
</reference>
<protein>
    <submittedName>
        <fullName evidence="6">1,4-dihydroxy-2-naphthoate octaprenyltransferase</fullName>
    </submittedName>
</protein>
<name>A0A1I6SVN5_9EURY</name>
<organism evidence="6 7">
    <name type="scientific">Halostagnicola kamekurae</name>
    <dbReference type="NCBI Taxonomy" id="619731"/>
    <lineage>
        <taxon>Archaea</taxon>
        <taxon>Methanobacteriati</taxon>
        <taxon>Methanobacteriota</taxon>
        <taxon>Stenosarchaea group</taxon>
        <taxon>Halobacteria</taxon>
        <taxon>Halobacteriales</taxon>
        <taxon>Natrialbaceae</taxon>
        <taxon>Halostagnicola</taxon>
    </lineage>
</organism>
<dbReference type="Proteomes" id="UP000199199">
    <property type="component" value="Unassembled WGS sequence"/>
</dbReference>
<feature type="transmembrane region" description="Helical" evidence="5">
    <location>
        <begin position="198"/>
        <end position="225"/>
    </location>
</feature>
<keyword evidence="7" id="KW-1185">Reference proteome</keyword>
<evidence type="ECO:0000256" key="2">
    <source>
        <dbReference type="ARBA" id="ARBA00022692"/>
    </source>
</evidence>
<feature type="transmembrane region" description="Helical" evidence="5">
    <location>
        <begin position="231"/>
        <end position="249"/>
    </location>
</feature>
<evidence type="ECO:0000256" key="1">
    <source>
        <dbReference type="ARBA" id="ARBA00004651"/>
    </source>
</evidence>
<feature type="transmembrane region" description="Helical" evidence="5">
    <location>
        <begin position="261"/>
        <end position="279"/>
    </location>
</feature>
<evidence type="ECO:0000256" key="4">
    <source>
        <dbReference type="ARBA" id="ARBA00023136"/>
    </source>
</evidence>
<proteinExistence type="predicted"/>
<dbReference type="RefSeq" id="WP_092905385.1">
    <property type="nucleotide sequence ID" value="NZ_FOZS01000002.1"/>
</dbReference>
<dbReference type="AlphaFoldDB" id="A0A1I6SVN5"/>
<dbReference type="GO" id="GO:0016765">
    <property type="term" value="F:transferase activity, transferring alkyl or aryl (other than methyl) groups"/>
    <property type="evidence" value="ECO:0007669"/>
    <property type="project" value="InterPro"/>
</dbReference>
<dbReference type="GO" id="GO:0005886">
    <property type="term" value="C:plasma membrane"/>
    <property type="evidence" value="ECO:0007669"/>
    <property type="project" value="UniProtKB-SubCell"/>
</dbReference>
<comment type="subcellular location">
    <subcellularLocation>
        <location evidence="1">Cell membrane</location>
        <topology evidence="1">Multi-pass membrane protein</topology>
    </subcellularLocation>
</comment>
<dbReference type="EMBL" id="FOZS01000002">
    <property type="protein sequence ID" value="SFS80986.1"/>
    <property type="molecule type" value="Genomic_DNA"/>
</dbReference>
<feature type="transmembrane region" description="Helical" evidence="5">
    <location>
        <begin position="91"/>
        <end position="124"/>
    </location>
</feature>
<feature type="transmembrane region" description="Helical" evidence="5">
    <location>
        <begin position="21"/>
        <end position="40"/>
    </location>
</feature>
<dbReference type="Pfam" id="PF01040">
    <property type="entry name" value="UbiA"/>
    <property type="match status" value="1"/>
</dbReference>
<keyword evidence="2 5" id="KW-0812">Transmembrane</keyword>
<dbReference type="OrthoDB" id="203443at2157"/>